<keyword evidence="2" id="KW-1185">Reference proteome</keyword>
<organism evidence="1 2">
    <name type="scientific">Selenomonas sputigena</name>
    <dbReference type="NCBI Taxonomy" id="69823"/>
    <lineage>
        <taxon>Bacteria</taxon>
        <taxon>Bacillati</taxon>
        <taxon>Bacillota</taxon>
        <taxon>Negativicutes</taxon>
        <taxon>Selenomonadales</taxon>
        <taxon>Selenomonadaceae</taxon>
        <taxon>Selenomonas</taxon>
    </lineage>
</organism>
<evidence type="ECO:0000313" key="1">
    <source>
        <dbReference type="EMBL" id="MEX5285776.1"/>
    </source>
</evidence>
<evidence type="ECO:0000313" key="2">
    <source>
        <dbReference type="Proteomes" id="UP001559623"/>
    </source>
</evidence>
<dbReference type="Proteomes" id="UP001559623">
    <property type="component" value="Unassembled WGS sequence"/>
</dbReference>
<dbReference type="RefSeq" id="WP_368847503.1">
    <property type="nucleotide sequence ID" value="NZ_CP194411.1"/>
</dbReference>
<accession>A0ABV3X6G5</accession>
<dbReference type="EMBL" id="JARVLH010000006">
    <property type="protein sequence ID" value="MEX5285776.1"/>
    <property type="molecule type" value="Genomic_DNA"/>
</dbReference>
<sequence>MHQDAGAEFINASSDAGKFLRVSRIYGRKKRLLRIDGVQAGMIFLFILSFCTG</sequence>
<comment type="caution">
    <text evidence="1">The sequence shown here is derived from an EMBL/GenBank/DDBJ whole genome shotgun (WGS) entry which is preliminary data.</text>
</comment>
<proteinExistence type="predicted"/>
<protein>
    <submittedName>
        <fullName evidence="1">Uncharacterized protein</fullName>
    </submittedName>
</protein>
<name>A0ABV3X6G5_9FIRM</name>
<reference evidence="1 2" key="1">
    <citation type="submission" date="2023-04" db="EMBL/GenBank/DDBJ databases">
        <title>Genome Sequence of Selenomonas sputigena ATCC 33150.</title>
        <authorList>
            <person name="Miller D.P."/>
            <person name="Anvari S."/>
            <person name="Polson S.W."/>
            <person name="Macdonald M."/>
            <person name="Mcdowell J.V."/>
        </authorList>
    </citation>
    <scope>NUCLEOTIDE SEQUENCE [LARGE SCALE GENOMIC DNA]</scope>
    <source>
        <strain evidence="1 2">ATCC 33150</strain>
    </source>
</reference>
<gene>
    <name evidence="1" type="ORF">QCO44_09045</name>
</gene>